<dbReference type="InterPro" id="IPR036259">
    <property type="entry name" value="MFS_trans_sf"/>
</dbReference>
<proteinExistence type="predicted"/>
<dbReference type="AlphaFoldDB" id="A0A8X6K8Q6"/>
<evidence type="ECO:0000313" key="29">
    <source>
        <dbReference type="Proteomes" id="UP000887013"/>
    </source>
</evidence>
<comment type="catalytic activity">
    <reaction evidence="19">
        <text>L-glutamate(out) = L-glutamate(in)</text>
        <dbReference type="Rhea" id="RHEA:66336"/>
        <dbReference type="ChEBI" id="CHEBI:29985"/>
    </reaction>
    <physiologicalReaction direction="left-to-right" evidence="19">
        <dbReference type="Rhea" id="RHEA:66337"/>
    </physiologicalReaction>
</comment>
<dbReference type="Proteomes" id="UP000887013">
    <property type="component" value="Unassembled WGS sequence"/>
</dbReference>
<evidence type="ECO:0000256" key="21">
    <source>
        <dbReference type="ARBA" id="ARBA00056891"/>
    </source>
</evidence>
<evidence type="ECO:0000256" key="18">
    <source>
        <dbReference type="ARBA" id="ARBA00051403"/>
    </source>
</evidence>
<dbReference type="OrthoDB" id="2985014at2759"/>
<evidence type="ECO:0000256" key="20">
    <source>
        <dbReference type="ARBA" id="ARBA00051612"/>
    </source>
</evidence>
<organism evidence="28 29">
    <name type="scientific">Nephila pilipes</name>
    <name type="common">Giant wood spider</name>
    <name type="synonym">Nephila maculata</name>
    <dbReference type="NCBI Taxonomy" id="299642"/>
    <lineage>
        <taxon>Eukaryota</taxon>
        <taxon>Metazoa</taxon>
        <taxon>Ecdysozoa</taxon>
        <taxon>Arthropoda</taxon>
        <taxon>Chelicerata</taxon>
        <taxon>Arachnida</taxon>
        <taxon>Araneae</taxon>
        <taxon>Araneomorphae</taxon>
        <taxon>Entelegynae</taxon>
        <taxon>Araneoidea</taxon>
        <taxon>Nephilidae</taxon>
        <taxon>Nephila</taxon>
    </lineage>
</organism>
<evidence type="ECO:0000256" key="6">
    <source>
        <dbReference type="ARBA" id="ARBA00022475"/>
    </source>
</evidence>
<evidence type="ECO:0000256" key="5">
    <source>
        <dbReference type="ARBA" id="ARBA00022448"/>
    </source>
</evidence>
<evidence type="ECO:0000256" key="15">
    <source>
        <dbReference type="ARBA" id="ARBA00050101"/>
    </source>
</evidence>
<keyword evidence="29" id="KW-1185">Reference proteome</keyword>
<evidence type="ECO:0000259" key="27">
    <source>
        <dbReference type="PROSITE" id="PS50850"/>
    </source>
</evidence>
<comment type="catalytic activity">
    <reaction evidence="20">
        <text>D-glucuronate(out) + H(+)(out) = D-glucuronate(in) + H(+)(in)</text>
        <dbReference type="Rhea" id="RHEA:72591"/>
        <dbReference type="ChEBI" id="CHEBI:15378"/>
        <dbReference type="ChEBI" id="CHEBI:58720"/>
    </reaction>
    <physiologicalReaction direction="left-to-right" evidence="20">
        <dbReference type="Rhea" id="RHEA:72592"/>
    </physiologicalReaction>
</comment>
<evidence type="ECO:0000256" key="1">
    <source>
        <dbReference type="ARBA" id="ARBA00004432"/>
    </source>
</evidence>
<dbReference type="EMBL" id="BMAW01041970">
    <property type="protein sequence ID" value="GFS31725.1"/>
    <property type="molecule type" value="Genomic_DNA"/>
</dbReference>
<evidence type="ECO:0000256" key="8">
    <source>
        <dbReference type="ARBA" id="ARBA00022847"/>
    </source>
</evidence>
<dbReference type="Gene3D" id="1.20.1250.20">
    <property type="entry name" value="MFS general substrate transporter like domains"/>
    <property type="match status" value="2"/>
</dbReference>
<keyword evidence="14" id="KW-0968">Cytoplasmic vesicle</keyword>
<evidence type="ECO:0000256" key="7">
    <source>
        <dbReference type="ARBA" id="ARBA00022692"/>
    </source>
</evidence>
<feature type="domain" description="Major facilitator superfamily (MFS) profile" evidence="27">
    <location>
        <begin position="25"/>
        <end position="472"/>
    </location>
</feature>
<evidence type="ECO:0000256" key="23">
    <source>
        <dbReference type="ARBA" id="ARBA00080244"/>
    </source>
</evidence>
<comment type="catalytic activity">
    <reaction evidence="17">
        <text>N-acetylneuraminate(in) + H(+)(in) = N-acetylneuraminate(out) + H(+)(out)</text>
        <dbReference type="Rhea" id="RHEA:28987"/>
        <dbReference type="ChEBI" id="CHEBI:15378"/>
        <dbReference type="ChEBI" id="CHEBI:35418"/>
    </reaction>
    <physiologicalReaction direction="right-to-left" evidence="17">
        <dbReference type="Rhea" id="RHEA:28989"/>
    </physiologicalReaction>
</comment>
<keyword evidence="10" id="KW-0770">Synapse</keyword>
<evidence type="ECO:0000256" key="9">
    <source>
        <dbReference type="ARBA" id="ARBA00022989"/>
    </source>
</evidence>
<dbReference type="FunFam" id="1.20.1250.20:FF:000003">
    <property type="entry name" value="Solute carrier family 17 member 3"/>
    <property type="match status" value="1"/>
</dbReference>
<protein>
    <recommendedName>
        <fullName evidence="22">Sialin</fullName>
    </recommendedName>
    <alternativeName>
        <fullName evidence="25">H(+)/nitrate cotransporter</fullName>
    </alternativeName>
    <alternativeName>
        <fullName evidence="23">H(+)/sialic acid cotransporter</fullName>
    </alternativeName>
    <alternativeName>
        <fullName evidence="24">Vesicular excitatory amino acid transporter</fullName>
    </alternativeName>
</protein>
<dbReference type="PANTHER" id="PTHR11662">
    <property type="entry name" value="SOLUTE CARRIER FAMILY 17"/>
    <property type="match status" value="1"/>
</dbReference>
<dbReference type="GO" id="GO:0006820">
    <property type="term" value="P:monoatomic anion transport"/>
    <property type="evidence" value="ECO:0007669"/>
    <property type="project" value="TreeGrafter"/>
</dbReference>
<dbReference type="FunFam" id="1.20.1250.20:FF:000067">
    <property type="entry name" value="sialin isoform X2"/>
    <property type="match status" value="1"/>
</dbReference>
<comment type="function">
    <text evidence="21">Receptor for CM101, a polysaccharide produced by group B Streptococcus with antipathoangiogenic properties.</text>
</comment>
<comment type="catalytic activity">
    <reaction evidence="15">
        <text>2 nitrate(out) + H(+)(out) = 2 nitrate(in) + H(+)(in)</text>
        <dbReference type="Rhea" id="RHEA:71539"/>
        <dbReference type="ChEBI" id="CHEBI:15378"/>
        <dbReference type="ChEBI" id="CHEBI:17632"/>
    </reaction>
    <physiologicalReaction direction="left-to-right" evidence="15">
        <dbReference type="Rhea" id="RHEA:71540"/>
    </physiologicalReaction>
</comment>
<evidence type="ECO:0000256" key="24">
    <source>
        <dbReference type="ARBA" id="ARBA00081195"/>
    </source>
</evidence>
<sequence length="502" mass="55231">MEGKEKKPRKCEVPGVRYLFAFNGLLGFCAIYSMRVNINVAIVAMVNSTAVYDSSQDNNTSEECLVSPLPDSFSNSTKDVAKDGIFLWSSEMQGVILGAFYYGYCLSQIPGGRLAEIFSGKWVFGISTLITAFLSLLTPSAAHYGVGYLIAIRALEGFAQGVTMPAINYMVGQWSPDSEKGLINTIIHSGINIGTLIAMPLVGVLCESDLFDGWPSAFYVPGFIGCSWFILWSLLVTNTPKTHPFITSKEQDYISSNQQMNLKSKVPPLPLRKIFSSIPFWTIVICKTCQDWSFYTIMTDLPTYFSTILHFPIEENGFFSSIPHVLQTIVGLIVAATADFIIRRRIASTSVVRKVCNSVSGYGCALGLVGVCFARCDVLMNKLLFIFSVMIGGFCYSGHMLSLLDMSPEFAGTLMGIANTMSSLTGFITPLVVGVLTNGNNTLHQWRIVFGITSTLLTFATTVFIFFSSSEKQDWAEENVNEVISNVPEKQATERTKYSPLN</sequence>
<dbReference type="Pfam" id="PF07690">
    <property type="entry name" value="MFS_1"/>
    <property type="match status" value="1"/>
</dbReference>
<evidence type="ECO:0000256" key="4">
    <source>
        <dbReference type="ARBA" id="ARBA00004656"/>
    </source>
</evidence>
<feature type="transmembrane region" description="Helical" evidence="26">
    <location>
        <begin position="182"/>
        <end position="205"/>
    </location>
</feature>
<evidence type="ECO:0000256" key="22">
    <source>
        <dbReference type="ARBA" id="ARBA00069713"/>
    </source>
</evidence>
<evidence type="ECO:0000256" key="19">
    <source>
        <dbReference type="ARBA" id="ARBA00051447"/>
    </source>
</evidence>
<keyword evidence="6" id="KW-1003">Cell membrane</keyword>
<dbReference type="InterPro" id="IPR011701">
    <property type="entry name" value="MFS"/>
</dbReference>
<comment type="subcellular location">
    <subcellularLocation>
        <location evidence="2">Basolateral cell membrane</location>
        <topology evidence="2">Multi-pass membrane protein</topology>
    </subcellularLocation>
    <subcellularLocation>
        <location evidence="3">Cytoplasmic vesicle</location>
        <location evidence="3">Secretory vesicle membrane</location>
        <topology evidence="3">Multi-pass membrane protein</topology>
    </subcellularLocation>
    <subcellularLocation>
        <location evidence="1">Cytoplasmic vesicle</location>
        <location evidence="1">Secretory vesicle</location>
        <location evidence="1">Synaptic vesicle membrane</location>
    </subcellularLocation>
    <subcellularLocation>
        <location evidence="4">Lysosome membrane</location>
    </subcellularLocation>
</comment>
<dbReference type="PROSITE" id="PS50850">
    <property type="entry name" value="MFS"/>
    <property type="match status" value="1"/>
</dbReference>
<feature type="transmembrane region" description="Helical" evidence="26">
    <location>
        <begin position="217"/>
        <end position="236"/>
    </location>
</feature>
<dbReference type="SUPFAM" id="SSF103473">
    <property type="entry name" value="MFS general substrate transporter"/>
    <property type="match status" value="1"/>
</dbReference>
<keyword evidence="12" id="KW-0325">Glycoprotein</keyword>
<dbReference type="CDD" id="cd17318">
    <property type="entry name" value="MFS_SLC17"/>
    <property type="match status" value="1"/>
</dbReference>
<accession>A0A8X6K8Q6</accession>
<dbReference type="GO" id="GO:0005765">
    <property type="term" value="C:lysosomal membrane"/>
    <property type="evidence" value="ECO:0007669"/>
    <property type="project" value="UniProtKB-SubCell"/>
</dbReference>
<evidence type="ECO:0000256" key="16">
    <source>
        <dbReference type="ARBA" id="ARBA00050554"/>
    </source>
</evidence>
<dbReference type="PANTHER" id="PTHR11662:SF399">
    <property type="entry name" value="FI19708P1-RELATED"/>
    <property type="match status" value="1"/>
</dbReference>
<evidence type="ECO:0000256" key="3">
    <source>
        <dbReference type="ARBA" id="ARBA00004638"/>
    </source>
</evidence>
<evidence type="ECO:0000256" key="11">
    <source>
        <dbReference type="ARBA" id="ARBA00023136"/>
    </source>
</evidence>
<dbReference type="GO" id="GO:0030672">
    <property type="term" value="C:synaptic vesicle membrane"/>
    <property type="evidence" value="ECO:0007669"/>
    <property type="project" value="UniProtKB-SubCell"/>
</dbReference>
<evidence type="ECO:0000256" key="14">
    <source>
        <dbReference type="ARBA" id="ARBA00023329"/>
    </source>
</evidence>
<evidence type="ECO:0000256" key="12">
    <source>
        <dbReference type="ARBA" id="ARBA00023180"/>
    </source>
</evidence>
<dbReference type="GO" id="GO:0046942">
    <property type="term" value="P:carboxylic acid transport"/>
    <property type="evidence" value="ECO:0007669"/>
    <property type="project" value="UniProtKB-ARBA"/>
</dbReference>
<keyword evidence="11 26" id="KW-0472">Membrane</keyword>
<feature type="transmembrane region" description="Helical" evidence="26">
    <location>
        <begin position="383"/>
        <end position="404"/>
    </location>
</feature>
<keyword evidence="8" id="KW-0769">Symport</keyword>
<keyword evidence="13" id="KW-0458">Lysosome</keyword>
<evidence type="ECO:0000256" key="26">
    <source>
        <dbReference type="SAM" id="Phobius"/>
    </source>
</evidence>
<comment type="caution">
    <text evidence="28">The sequence shown here is derived from an EMBL/GenBank/DDBJ whole genome shotgun (WGS) entry which is preliminary data.</text>
</comment>
<evidence type="ECO:0000313" key="28">
    <source>
        <dbReference type="EMBL" id="GFS31725.1"/>
    </source>
</evidence>
<name>A0A8X6K8Q6_NEPPI</name>
<keyword evidence="7 26" id="KW-0812">Transmembrane</keyword>
<gene>
    <name evidence="28" type="primary">SLC17A5</name>
    <name evidence="28" type="ORF">NPIL_426271</name>
</gene>
<comment type="catalytic activity">
    <reaction evidence="16">
        <text>L-aspartate(out) = L-aspartate(in)</text>
        <dbReference type="Rhea" id="RHEA:66332"/>
        <dbReference type="ChEBI" id="CHEBI:29991"/>
    </reaction>
    <physiologicalReaction direction="left-to-right" evidence="16">
        <dbReference type="Rhea" id="RHEA:66333"/>
    </physiologicalReaction>
</comment>
<feature type="transmembrane region" description="Helical" evidence="26">
    <location>
        <begin position="122"/>
        <end position="142"/>
    </location>
</feature>
<dbReference type="GO" id="GO:0015293">
    <property type="term" value="F:symporter activity"/>
    <property type="evidence" value="ECO:0007669"/>
    <property type="project" value="UniProtKB-KW"/>
</dbReference>
<evidence type="ECO:0000256" key="13">
    <source>
        <dbReference type="ARBA" id="ARBA00023228"/>
    </source>
</evidence>
<dbReference type="GO" id="GO:0016323">
    <property type="term" value="C:basolateral plasma membrane"/>
    <property type="evidence" value="ECO:0007669"/>
    <property type="project" value="UniProtKB-SubCell"/>
</dbReference>
<dbReference type="InterPro" id="IPR050382">
    <property type="entry name" value="MFS_Na/Anion_cotransporter"/>
</dbReference>
<evidence type="ECO:0000256" key="2">
    <source>
        <dbReference type="ARBA" id="ARBA00004554"/>
    </source>
</evidence>
<feature type="transmembrane region" description="Helical" evidence="26">
    <location>
        <begin position="448"/>
        <end position="467"/>
    </location>
</feature>
<comment type="catalytic activity">
    <reaction evidence="18">
        <text>N-acetyl-L-aspartyl-L-glutamate(out) = N-acetyl-L-aspartyl-L-glutamate(in)</text>
        <dbReference type="Rhea" id="RHEA:72599"/>
        <dbReference type="ChEBI" id="CHEBI:76931"/>
    </reaction>
    <physiologicalReaction direction="left-to-right" evidence="18">
        <dbReference type="Rhea" id="RHEA:72600"/>
    </physiologicalReaction>
</comment>
<feature type="transmembrane region" description="Helical" evidence="26">
    <location>
        <begin position="410"/>
        <end position="436"/>
    </location>
</feature>
<reference evidence="28" key="1">
    <citation type="submission" date="2020-08" db="EMBL/GenBank/DDBJ databases">
        <title>Multicomponent nature underlies the extraordinary mechanical properties of spider dragline silk.</title>
        <authorList>
            <person name="Kono N."/>
            <person name="Nakamura H."/>
            <person name="Mori M."/>
            <person name="Yoshida Y."/>
            <person name="Ohtoshi R."/>
            <person name="Malay A.D."/>
            <person name="Moran D.A.P."/>
            <person name="Tomita M."/>
            <person name="Numata K."/>
            <person name="Arakawa K."/>
        </authorList>
    </citation>
    <scope>NUCLEOTIDE SEQUENCE</scope>
</reference>
<feature type="transmembrane region" description="Helical" evidence="26">
    <location>
        <begin position="148"/>
        <end position="170"/>
    </location>
</feature>
<evidence type="ECO:0000256" key="25">
    <source>
        <dbReference type="ARBA" id="ARBA00081925"/>
    </source>
</evidence>
<evidence type="ECO:0000256" key="10">
    <source>
        <dbReference type="ARBA" id="ARBA00023018"/>
    </source>
</evidence>
<keyword evidence="9 26" id="KW-1133">Transmembrane helix</keyword>
<keyword evidence="5" id="KW-0813">Transport</keyword>
<dbReference type="InterPro" id="IPR020846">
    <property type="entry name" value="MFS_dom"/>
</dbReference>
<evidence type="ECO:0000256" key="17">
    <source>
        <dbReference type="ARBA" id="ARBA00050625"/>
    </source>
</evidence>